<gene>
    <name evidence="2" type="primary">Dsec\GM15402</name>
    <name evidence="2" type="ORF">Dsec_GM15402</name>
</gene>
<organism evidence="3">
    <name type="scientific">Drosophila sechellia</name>
    <name type="common">Fruit fly</name>
    <dbReference type="NCBI Taxonomy" id="7238"/>
    <lineage>
        <taxon>Eukaryota</taxon>
        <taxon>Metazoa</taxon>
        <taxon>Ecdysozoa</taxon>
        <taxon>Arthropoda</taxon>
        <taxon>Hexapoda</taxon>
        <taxon>Insecta</taxon>
        <taxon>Pterygota</taxon>
        <taxon>Neoptera</taxon>
        <taxon>Endopterygota</taxon>
        <taxon>Diptera</taxon>
        <taxon>Brachycera</taxon>
        <taxon>Muscomorpha</taxon>
        <taxon>Ephydroidea</taxon>
        <taxon>Drosophilidae</taxon>
        <taxon>Drosophila</taxon>
        <taxon>Sophophora</taxon>
    </lineage>
</organism>
<feature type="compositionally biased region" description="Basic and acidic residues" evidence="1">
    <location>
        <begin position="108"/>
        <end position="122"/>
    </location>
</feature>
<evidence type="ECO:0000313" key="3">
    <source>
        <dbReference type="Proteomes" id="UP000001292"/>
    </source>
</evidence>
<dbReference type="EMBL" id="CH480827">
    <property type="protein sequence ID" value="EDW44811.1"/>
    <property type="molecule type" value="Genomic_DNA"/>
</dbReference>
<evidence type="ECO:0000313" key="2">
    <source>
        <dbReference type="EMBL" id="EDW44811.1"/>
    </source>
</evidence>
<dbReference type="AlphaFoldDB" id="B4IBQ3"/>
<evidence type="ECO:0000256" key="1">
    <source>
        <dbReference type="SAM" id="MobiDB-lite"/>
    </source>
</evidence>
<keyword evidence="3" id="KW-1185">Reference proteome</keyword>
<sequence>MPKFPVPSAKWQVADQPERGRTPYTRCLQSCNLCGGPKTAGGEKTVDQRAATDLSHCASRMRPVGSWVVENGCGRGGGGNEHLESSSHANNDNDTPRGYGYRDCLGAEEPRDQEIAKGESAA</sequence>
<dbReference type="HOGENOM" id="CLU_2029112_0_0_1"/>
<name>B4IBQ3_DROSE</name>
<proteinExistence type="predicted"/>
<feature type="region of interest" description="Disordered" evidence="1">
    <location>
        <begin position="72"/>
        <end position="122"/>
    </location>
</feature>
<dbReference type="Proteomes" id="UP000001292">
    <property type="component" value="Unassembled WGS sequence"/>
</dbReference>
<reference evidence="2 3" key="1">
    <citation type="journal article" date="2007" name="Nature">
        <title>Evolution of genes and genomes on the Drosophila phylogeny.</title>
        <authorList>
            <consortium name="Drosophila 12 Genomes Consortium"/>
            <person name="Clark A.G."/>
            <person name="Eisen M.B."/>
            <person name="Smith D.R."/>
            <person name="Bergman C.M."/>
            <person name="Oliver B."/>
            <person name="Markow T.A."/>
            <person name="Kaufman T.C."/>
            <person name="Kellis M."/>
            <person name="Gelbart W."/>
            <person name="Iyer V.N."/>
            <person name="Pollard D.A."/>
            <person name="Sackton T.B."/>
            <person name="Larracuente A.M."/>
            <person name="Singh N.D."/>
            <person name="Abad J.P."/>
            <person name="Abt D.N."/>
            <person name="Adryan B."/>
            <person name="Aguade M."/>
            <person name="Akashi H."/>
            <person name="Anderson W.W."/>
            <person name="Aquadro C.F."/>
            <person name="Ardell D.H."/>
            <person name="Arguello R."/>
            <person name="Artieri C.G."/>
            <person name="Barbash D.A."/>
            <person name="Barker D."/>
            <person name="Barsanti P."/>
            <person name="Batterham P."/>
            <person name="Batzoglou S."/>
            <person name="Begun D."/>
            <person name="Bhutkar A."/>
            <person name="Blanco E."/>
            <person name="Bosak S.A."/>
            <person name="Bradley R.K."/>
            <person name="Brand A.D."/>
            <person name="Brent M.R."/>
            <person name="Brooks A.N."/>
            <person name="Brown R.H."/>
            <person name="Butlin R.K."/>
            <person name="Caggese C."/>
            <person name="Calvi B.R."/>
            <person name="Bernardo de Carvalho A."/>
            <person name="Caspi A."/>
            <person name="Castrezana S."/>
            <person name="Celniker S.E."/>
            <person name="Chang J.L."/>
            <person name="Chapple C."/>
            <person name="Chatterji S."/>
            <person name="Chinwalla A."/>
            <person name="Civetta A."/>
            <person name="Clifton S.W."/>
            <person name="Comeron J.M."/>
            <person name="Costello J.C."/>
            <person name="Coyne J.A."/>
            <person name="Daub J."/>
            <person name="David R.G."/>
            <person name="Delcher A.L."/>
            <person name="Delehaunty K."/>
            <person name="Do C.B."/>
            <person name="Ebling H."/>
            <person name="Edwards K."/>
            <person name="Eickbush T."/>
            <person name="Evans J.D."/>
            <person name="Filipski A."/>
            <person name="Findeiss S."/>
            <person name="Freyhult E."/>
            <person name="Fulton L."/>
            <person name="Fulton R."/>
            <person name="Garcia A.C."/>
            <person name="Gardiner A."/>
            <person name="Garfield D.A."/>
            <person name="Garvin B.E."/>
            <person name="Gibson G."/>
            <person name="Gilbert D."/>
            <person name="Gnerre S."/>
            <person name="Godfrey J."/>
            <person name="Good R."/>
            <person name="Gotea V."/>
            <person name="Gravely B."/>
            <person name="Greenberg A.J."/>
            <person name="Griffiths-Jones S."/>
            <person name="Gross S."/>
            <person name="Guigo R."/>
            <person name="Gustafson E.A."/>
            <person name="Haerty W."/>
            <person name="Hahn M.W."/>
            <person name="Halligan D.L."/>
            <person name="Halpern A.L."/>
            <person name="Halter G.M."/>
            <person name="Han M.V."/>
            <person name="Heger A."/>
            <person name="Hillier L."/>
            <person name="Hinrichs A.S."/>
            <person name="Holmes I."/>
            <person name="Hoskins R.A."/>
            <person name="Hubisz M.J."/>
            <person name="Hultmark D."/>
            <person name="Huntley M.A."/>
            <person name="Jaffe D.B."/>
            <person name="Jagadeeshan S."/>
            <person name="Jeck W.R."/>
            <person name="Johnson J."/>
            <person name="Jones C.D."/>
            <person name="Jordan W.C."/>
            <person name="Karpen G.H."/>
            <person name="Kataoka E."/>
            <person name="Keightley P.D."/>
            <person name="Kheradpour P."/>
            <person name="Kirkness E.F."/>
            <person name="Koerich L.B."/>
            <person name="Kristiansen K."/>
            <person name="Kudrna D."/>
            <person name="Kulathinal R.J."/>
            <person name="Kumar S."/>
            <person name="Kwok R."/>
            <person name="Lander E."/>
            <person name="Langley C.H."/>
            <person name="Lapoint R."/>
            <person name="Lazzaro B.P."/>
            <person name="Lee S.J."/>
            <person name="Levesque L."/>
            <person name="Li R."/>
            <person name="Lin C.F."/>
            <person name="Lin M.F."/>
            <person name="Lindblad-Toh K."/>
            <person name="Llopart A."/>
            <person name="Long M."/>
            <person name="Low L."/>
            <person name="Lozovsky E."/>
            <person name="Lu J."/>
            <person name="Luo M."/>
            <person name="Machado C.A."/>
            <person name="Makalowski W."/>
            <person name="Marzo M."/>
            <person name="Matsuda M."/>
            <person name="Matzkin L."/>
            <person name="McAllister B."/>
            <person name="McBride C.S."/>
            <person name="McKernan B."/>
            <person name="McKernan K."/>
            <person name="Mendez-Lago M."/>
            <person name="Minx P."/>
            <person name="Mollenhauer M.U."/>
            <person name="Montooth K."/>
            <person name="Mount S.M."/>
            <person name="Mu X."/>
            <person name="Myers E."/>
            <person name="Negre B."/>
            <person name="Newfeld S."/>
            <person name="Nielsen R."/>
            <person name="Noor M.A."/>
            <person name="O'Grady P."/>
            <person name="Pachter L."/>
            <person name="Papaceit M."/>
            <person name="Parisi M.J."/>
            <person name="Parisi M."/>
            <person name="Parts L."/>
            <person name="Pedersen J.S."/>
            <person name="Pesole G."/>
            <person name="Phillippy A.M."/>
            <person name="Ponting C.P."/>
            <person name="Pop M."/>
            <person name="Porcelli D."/>
            <person name="Powell J.R."/>
            <person name="Prohaska S."/>
            <person name="Pruitt K."/>
            <person name="Puig M."/>
            <person name="Quesneville H."/>
            <person name="Ram K.R."/>
            <person name="Rand D."/>
            <person name="Rasmussen M.D."/>
            <person name="Reed L.K."/>
            <person name="Reenan R."/>
            <person name="Reily A."/>
            <person name="Remington K.A."/>
            <person name="Rieger T.T."/>
            <person name="Ritchie M.G."/>
            <person name="Robin C."/>
            <person name="Rogers Y.H."/>
            <person name="Rohde C."/>
            <person name="Rozas J."/>
            <person name="Rubenfield M.J."/>
            <person name="Ruiz A."/>
            <person name="Russo S."/>
            <person name="Salzberg S.L."/>
            <person name="Sanchez-Gracia A."/>
            <person name="Saranga D.J."/>
            <person name="Sato H."/>
            <person name="Schaeffer S.W."/>
            <person name="Schatz M.C."/>
            <person name="Schlenke T."/>
            <person name="Schwartz R."/>
            <person name="Segarra C."/>
            <person name="Singh R.S."/>
            <person name="Sirot L."/>
            <person name="Sirota M."/>
            <person name="Sisneros N.B."/>
            <person name="Smith C.D."/>
            <person name="Smith T.F."/>
            <person name="Spieth J."/>
            <person name="Stage D.E."/>
            <person name="Stark A."/>
            <person name="Stephan W."/>
            <person name="Strausberg R.L."/>
            <person name="Strempel S."/>
            <person name="Sturgill D."/>
            <person name="Sutton G."/>
            <person name="Sutton G.G."/>
            <person name="Tao W."/>
            <person name="Teichmann S."/>
            <person name="Tobari Y.N."/>
            <person name="Tomimura Y."/>
            <person name="Tsolas J.M."/>
            <person name="Valente V.L."/>
            <person name="Venter E."/>
            <person name="Venter J.C."/>
            <person name="Vicario S."/>
            <person name="Vieira F.G."/>
            <person name="Vilella A.J."/>
            <person name="Villasante A."/>
            <person name="Walenz B."/>
            <person name="Wang J."/>
            <person name="Wasserman M."/>
            <person name="Watts T."/>
            <person name="Wilson D."/>
            <person name="Wilson R.K."/>
            <person name="Wing R.A."/>
            <person name="Wolfner M.F."/>
            <person name="Wong A."/>
            <person name="Wong G.K."/>
            <person name="Wu C.I."/>
            <person name="Wu G."/>
            <person name="Yamamoto D."/>
            <person name="Yang H.P."/>
            <person name="Yang S.P."/>
            <person name="Yorke J.A."/>
            <person name="Yoshida K."/>
            <person name="Zdobnov E."/>
            <person name="Zhang P."/>
            <person name="Zhang Y."/>
            <person name="Zimin A.V."/>
            <person name="Baldwin J."/>
            <person name="Abdouelleil A."/>
            <person name="Abdulkadir J."/>
            <person name="Abebe A."/>
            <person name="Abera B."/>
            <person name="Abreu J."/>
            <person name="Acer S.C."/>
            <person name="Aftuck L."/>
            <person name="Alexander A."/>
            <person name="An P."/>
            <person name="Anderson E."/>
            <person name="Anderson S."/>
            <person name="Arachi H."/>
            <person name="Azer M."/>
            <person name="Bachantsang P."/>
            <person name="Barry A."/>
            <person name="Bayul T."/>
            <person name="Berlin A."/>
            <person name="Bessette D."/>
            <person name="Bloom T."/>
            <person name="Blye J."/>
            <person name="Boguslavskiy L."/>
            <person name="Bonnet C."/>
            <person name="Boukhgalter B."/>
            <person name="Bourzgui I."/>
            <person name="Brown A."/>
            <person name="Cahill P."/>
            <person name="Channer S."/>
            <person name="Cheshatsang Y."/>
            <person name="Chuda L."/>
            <person name="Citroen M."/>
            <person name="Collymore A."/>
            <person name="Cooke P."/>
            <person name="Costello M."/>
            <person name="D'Aco K."/>
            <person name="Daza R."/>
            <person name="De Haan G."/>
            <person name="DeGray S."/>
            <person name="DeMaso C."/>
            <person name="Dhargay N."/>
            <person name="Dooley K."/>
            <person name="Dooley E."/>
            <person name="Doricent M."/>
            <person name="Dorje P."/>
            <person name="Dorjee K."/>
            <person name="Dupes A."/>
            <person name="Elong R."/>
            <person name="Falk J."/>
            <person name="Farina A."/>
            <person name="Faro S."/>
            <person name="Ferguson D."/>
            <person name="Fisher S."/>
            <person name="Foley C.D."/>
            <person name="Franke A."/>
            <person name="Friedrich D."/>
            <person name="Gadbois L."/>
            <person name="Gearin G."/>
            <person name="Gearin C.R."/>
            <person name="Giannoukos G."/>
            <person name="Goode T."/>
            <person name="Graham J."/>
            <person name="Grandbois E."/>
            <person name="Grewal S."/>
            <person name="Gyaltsen K."/>
            <person name="Hafez N."/>
            <person name="Hagos B."/>
            <person name="Hall J."/>
            <person name="Henson C."/>
            <person name="Hollinger A."/>
            <person name="Honan T."/>
            <person name="Huard M.D."/>
            <person name="Hughes L."/>
            <person name="Hurhula B."/>
            <person name="Husby M.E."/>
            <person name="Kamat A."/>
            <person name="Kanga B."/>
            <person name="Kashin S."/>
            <person name="Khazanovich D."/>
            <person name="Kisner P."/>
            <person name="Lance K."/>
            <person name="Lara M."/>
            <person name="Lee W."/>
            <person name="Lennon N."/>
            <person name="Letendre F."/>
            <person name="LeVine R."/>
            <person name="Lipovsky A."/>
            <person name="Liu X."/>
            <person name="Liu J."/>
            <person name="Liu S."/>
            <person name="Lokyitsang T."/>
            <person name="Lokyitsang Y."/>
            <person name="Lubonja R."/>
            <person name="Lui A."/>
            <person name="MacDonald P."/>
            <person name="Magnisalis V."/>
            <person name="Maru K."/>
            <person name="Matthews C."/>
            <person name="McCusker W."/>
            <person name="McDonough S."/>
            <person name="Mehta T."/>
            <person name="Meldrim J."/>
            <person name="Meneus L."/>
            <person name="Mihai O."/>
            <person name="Mihalev A."/>
            <person name="Mihova T."/>
            <person name="Mittelman R."/>
            <person name="Mlenga V."/>
            <person name="Montmayeur A."/>
            <person name="Mulrain L."/>
            <person name="Navidi A."/>
            <person name="Naylor J."/>
            <person name="Negash T."/>
            <person name="Nguyen T."/>
            <person name="Nguyen N."/>
            <person name="Nicol R."/>
            <person name="Norbu C."/>
            <person name="Norbu N."/>
            <person name="Novod N."/>
            <person name="O'Neill B."/>
            <person name="Osman S."/>
            <person name="Markiewicz E."/>
            <person name="Oyono O.L."/>
            <person name="Patti C."/>
            <person name="Phunkhang P."/>
            <person name="Pierre F."/>
            <person name="Priest M."/>
            <person name="Raghuraman S."/>
            <person name="Rege F."/>
            <person name="Reyes R."/>
            <person name="Rise C."/>
            <person name="Rogov P."/>
            <person name="Ross K."/>
            <person name="Ryan E."/>
            <person name="Settipalli S."/>
            <person name="Shea T."/>
            <person name="Sherpa N."/>
            <person name="Shi L."/>
            <person name="Shih D."/>
            <person name="Sparrow T."/>
            <person name="Spaulding J."/>
            <person name="Stalker J."/>
            <person name="Stange-Thomann N."/>
            <person name="Stavropoulos S."/>
            <person name="Stone C."/>
            <person name="Strader C."/>
            <person name="Tesfaye S."/>
            <person name="Thomson T."/>
            <person name="Thoulutsang Y."/>
            <person name="Thoulutsang D."/>
            <person name="Topham K."/>
            <person name="Topping I."/>
            <person name="Tsamla T."/>
            <person name="Vassiliev H."/>
            <person name="Vo A."/>
            <person name="Wangchuk T."/>
            <person name="Wangdi T."/>
            <person name="Weiand M."/>
            <person name="Wilkinson J."/>
            <person name="Wilson A."/>
            <person name="Yadav S."/>
            <person name="Young G."/>
            <person name="Yu Q."/>
            <person name="Zembek L."/>
            <person name="Zhong D."/>
            <person name="Zimmer A."/>
            <person name="Zwirko Z."/>
            <person name="Jaffe D.B."/>
            <person name="Alvarez P."/>
            <person name="Brockman W."/>
            <person name="Butler J."/>
            <person name="Chin C."/>
            <person name="Gnerre S."/>
            <person name="Grabherr M."/>
            <person name="Kleber M."/>
            <person name="Mauceli E."/>
            <person name="MacCallum I."/>
        </authorList>
    </citation>
    <scope>NUCLEOTIDE SEQUENCE [LARGE SCALE GENOMIC DNA]</scope>
    <source>
        <strain evidence="3">Rob3c / Tucson 14021-0248.25</strain>
    </source>
</reference>
<protein>
    <submittedName>
        <fullName evidence="2">GM15402</fullName>
    </submittedName>
</protein>
<feature type="region of interest" description="Disordered" evidence="1">
    <location>
        <begin position="1"/>
        <end position="22"/>
    </location>
</feature>
<accession>B4IBQ3</accession>